<keyword evidence="2" id="KW-1185">Reference proteome</keyword>
<accession>A0A2S0VTJ3</accession>
<name>A0A2S0VTJ3_9ALTE</name>
<organism evidence="1 2">
    <name type="scientific">Saccharobesus litoralis</name>
    <dbReference type="NCBI Taxonomy" id="2172099"/>
    <lineage>
        <taxon>Bacteria</taxon>
        <taxon>Pseudomonadati</taxon>
        <taxon>Pseudomonadota</taxon>
        <taxon>Gammaproteobacteria</taxon>
        <taxon>Alteromonadales</taxon>
        <taxon>Alteromonadaceae</taxon>
        <taxon>Saccharobesus</taxon>
    </lineage>
</organism>
<evidence type="ECO:0000313" key="1">
    <source>
        <dbReference type="EMBL" id="AWB67534.1"/>
    </source>
</evidence>
<sequence>MVEYYQGKSCEYKAILQLEPKLSSSFAAIVEINFDLQGAGFVEVYFNGSVIWRERFTPILPEITTFCSTFSLTPQAWS</sequence>
<proteinExistence type="predicted"/>
<protein>
    <submittedName>
        <fullName evidence="1">Uncharacterized protein</fullName>
    </submittedName>
</protein>
<dbReference type="KEGG" id="cate:C2869_14280"/>
<evidence type="ECO:0000313" key="2">
    <source>
        <dbReference type="Proteomes" id="UP000244441"/>
    </source>
</evidence>
<dbReference type="AlphaFoldDB" id="A0A2S0VTJ3"/>
<reference evidence="1 2" key="1">
    <citation type="submission" date="2018-01" db="EMBL/GenBank/DDBJ databases">
        <title>Genome sequence of a Cantenovulum-like bacteria.</title>
        <authorList>
            <person name="Tan W.R."/>
            <person name="Lau N.-S."/>
            <person name="Go F."/>
            <person name="Amirul A.-A.A."/>
        </authorList>
    </citation>
    <scope>NUCLEOTIDE SEQUENCE [LARGE SCALE GENOMIC DNA]</scope>
    <source>
        <strain evidence="1 2">CCB-QB4</strain>
    </source>
</reference>
<gene>
    <name evidence="1" type="ORF">C2869_14280</name>
</gene>
<dbReference type="EMBL" id="CP026604">
    <property type="protein sequence ID" value="AWB67534.1"/>
    <property type="molecule type" value="Genomic_DNA"/>
</dbReference>
<dbReference type="Proteomes" id="UP000244441">
    <property type="component" value="Chromosome"/>
</dbReference>